<keyword evidence="2" id="KW-1185">Reference proteome</keyword>
<accession>A0A2R8AVJ0</accession>
<dbReference type="AlphaFoldDB" id="A0A2R8AVJ0"/>
<evidence type="ECO:0000313" key="1">
    <source>
        <dbReference type="EMBL" id="SPF80033.1"/>
    </source>
</evidence>
<proteinExistence type="predicted"/>
<reference evidence="2" key="1">
    <citation type="submission" date="2018-03" db="EMBL/GenBank/DDBJ databases">
        <authorList>
            <person name="Rodrigo-Torres L."/>
            <person name="Arahal R. D."/>
            <person name="Lucena T."/>
        </authorList>
    </citation>
    <scope>NUCLEOTIDE SEQUENCE [LARGE SCALE GENOMIC DNA]</scope>
    <source>
        <strain evidence="2">CECT 8871</strain>
    </source>
</reference>
<protein>
    <recommendedName>
        <fullName evidence="3">GAF domain-containing protein</fullName>
    </recommendedName>
</protein>
<dbReference type="Proteomes" id="UP000244904">
    <property type="component" value="Unassembled WGS sequence"/>
</dbReference>
<dbReference type="EMBL" id="OMOJ01000002">
    <property type="protein sequence ID" value="SPF80033.1"/>
    <property type="molecule type" value="Genomic_DNA"/>
</dbReference>
<gene>
    <name evidence="1" type="ORF">PRI8871_01835</name>
</gene>
<organism evidence="1 2">
    <name type="scientific">Pseudoprimorskyibacter insulae</name>
    <dbReference type="NCBI Taxonomy" id="1695997"/>
    <lineage>
        <taxon>Bacteria</taxon>
        <taxon>Pseudomonadati</taxon>
        <taxon>Pseudomonadota</taxon>
        <taxon>Alphaproteobacteria</taxon>
        <taxon>Rhodobacterales</taxon>
        <taxon>Paracoccaceae</taxon>
        <taxon>Pseudoprimorskyibacter</taxon>
    </lineage>
</organism>
<sequence length="161" mass="18427">MPLDDYREQVNDEKMTVDLLNNITDRYGVSLLAACRKWIDFTDRRVVMIVARDGIAMRVRASKSALKSGIFVRSGMQIPDDVLVAIGADERGFVSDRPVQRPAGIWNFTRGSEPVRELALVSEFLDMSLTILQFDNAVDVRDIEEEEPWDAFDQFQFNHRS</sequence>
<name>A0A2R8AVJ0_9RHOB</name>
<evidence type="ECO:0008006" key="3">
    <source>
        <dbReference type="Google" id="ProtNLM"/>
    </source>
</evidence>
<evidence type="ECO:0000313" key="2">
    <source>
        <dbReference type="Proteomes" id="UP000244904"/>
    </source>
</evidence>